<keyword evidence="1" id="KW-0812">Transmembrane</keyword>
<evidence type="ECO:0000313" key="2">
    <source>
        <dbReference type="EMBL" id="CDL92129.1"/>
    </source>
</evidence>
<keyword evidence="3" id="KW-1185">Reference proteome</keyword>
<dbReference type="GeneID" id="56700203"/>
<sequence length="47" mass="5294">MKTIFFLIGVLNIIASVYDLIEGRYGSGAAMLIIGIFLIVIVMRYRE</sequence>
<name>W6N9D5_CLOTY</name>
<keyword evidence="1" id="KW-0472">Membrane</keyword>
<organism evidence="2 3">
    <name type="scientific">Clostridium tyrobutyricum DIVETGP</name>
    <dbReference type="NCBI Taxonomy" id="1408889"/>
    <lineage>
        <taxon>Bacteria</taxon>
        <taxon>Bacillati</taxon>
        <taxon>Bacillota</taxon>
        <taxon>Clostridia</taxon>
        <taxon>Eubacteriales</taxon>
        <taxon>Clostridiaceae</taxon>
        <taxon>Clostridium</taxon>
    </lineage>
</organism>
<gene>
    <name evidence="2" type="ORF">CTDIVETGP_2199</name>
</gene>
<accession>W6N9D5</accession>
<protein>
    <submittedName>
        <fullName evidence="2">Uncharacterized protein</fullName>
    </submittedName>
</protein>
<dbReference type="Proteomes" id="UP000019482">
    <property type="component" value="Unassembled WGS sequence"/>
</dbReference>
<reference evidence="2 3" key="1">
    <citation type="journal article" date="2015" name="Genome Announc.">
        <title>Draft Genome Sequence of Clostridium tyrobutyricum Strain DIVETGP, Isolated from Cow's Milk for Grana Padano Production.</title>
        <authorList>
            <person name="Soggiu A."/>
            <person name="Piras C."/>
            <person name="Gaiarsa S."/>
            <person name="Sassera D."/>
            <person name="Roncada P."/>
            <person name="Bendixen E."/>
            <person name="Brasca M."/>
            <person name="Bonizzi L."/>
        </authorList>
    </citation>
    <scope>NUCLEOTIDE SEQUENCE [LARGE SCALE GENOMIC DNA]</scope>
    <source>
        <strain evidence="2 3">DIVETGP</strain>
    </source>
</reference>
<comment type="caution">
    <text evidence="2">The sequence shown here is derived from an EMBL/GenBank/DDBJ whole genome shotgun (WGS) entry which is preliminary data.</text>
</comment>
<feature type="transmembrane region" description="Helical" evidence="1">
    <location>
        <begin position="25"/>
        <end position="45"/>
    </location>
</feature>
<proteinExistence type="predicted"/>
<keyword evidence="1" id="KW-1133">Transmembrane helix</keyword>
<dbReference type="AlphaFoldDB" id="W6N9D5"/>
<evidence type="ECO:0000256" key="1">
    <source>
        <dbReference type="SAM" id="Phobius"/>
    </source>
</evidence>
<evidence type="ECO:0000313" key="3">
    <source>
        <dbReference type="Proteomes" id="UP000019482"/>
    </source>
</evidence>
<dbReference type="RefSeq" id="WP_017752046.1">
    <property type="nucleotide sequence ID" value="NZ_CBXI010000040.1"/>
</dbReference>
<dbReference type="EMBL" id="CBXI010000040">
    <property type="protein sequence ID" value="CDL92129.1"/>
    <property type="molecule type" value="Genomic_DNA"/>
</dbReference>